<sequence>MKKALFIKIILLILIIAIMGACSNKSTSKEENVNLNVQIDKLTDDEFKEVQVNYLKDPKKDDFRKFSLTFQIDGSSKKRINIPDFKKVINTIDNQQRYWFGNSSEKESDNSDIYKSEFIFYSKGITEDTIIKAFEEKEVKVIFYKKDKIIDEKQYNIGDSLIFK</sequence>
<evidence type="ECO:0000313" key="3">
    <source>
        <dbReference type="Proteomes" id="UP000220106"/>
    </source>
</evidence>
<dbReference type="AlphaFoldDB" id="A0AAX0RZA3"/>
<dbReference type="KEGG" id="pbut:DTO10_21690"/>
<gene>
    <name evidence="2" type="ORF">CN689_23275</name>
    <name evidence="1" type="ORF">DTO10_21690</name>
</gene>
<dbReference type="GeneID" id="95400825"/>
<evidence type="ECO:0008006" key="5">
    <source>
        <dbReference type="Google" id="ProtNLM"/>
    </source>
</evidence>
<accession>A0AAX0RZA3</accession>
<evidence type="ECO:0000313" key="1">
    <source>
        <dbReference type="EMBL" id="AXN40731.1"/>
    </source>
</evidence>
<name>A0AAX0RZA3_9BACI</name>
<evidence type="ECO:0000313" key="4">
    <source>
        <dbReference type="Proteomes" id="UP000260457"/>
    </source>
</evidence>
<keyword evidence="4" id="KW-1185">Reference proteome</keyword>
<dbReference type="RefSeq" id="WP_098177557.1">
    <property type="nucleotide sequence ID" value="NZ_CP030926.1"/>
</dbReference>
<proteinExistence type="predicted"/>
<reference evidence="2 3" key="1">
    <citation type="submission" date="2017-09" db="EMBL/GenBank/DDBJ databases">
        <title>Large-scale bioinformatics analysis of Bacillus genomes uncovers conserved roles of natural products in bacterial physiology.</title>
        <authorList>
            <consortium name="Agbiome Team Llc"/>
            <person name="Bleich R.M."/>
            <person name="Kirk G.J."/>
            <person name="Santa Maria K.C."/>
            <person name="Allen S.E."/>
            <person name="Farag S."/>
            <person name="Shank E.A."/>
            <person name="Bowers A."/>
        </authorList>
    </citation>
    <scope>NUCLEOTIDE SEQUENCE [LARGE SCALE GENOMIC DNA]</scope>
    <source>
        <strain evidence="2 3">AFS003229</strain>
    </source>
</reference>
<dbReference type="EMBL" id="CP030926">
    <property type="protein sequence ID" value="AXN40731.1"/>
    <property type="molecule type" value="Genomic_DNA"/>
</dbReference>
<dbReference type="PROSITE" id="PS51257">
    <property type="entry name" value="PROKAR_LIPOPROTEIN"/>
    <property type="match status" value="1"/>
</dbReference>
<evidence type="ECO:0000313" key="2">
    <source>
        <dbReference type="EMBL" id="PEJ27713.1"/>
    </source>
</evidence>
<dbReference type="Proteomes" id="UP000220106">
    <property type="component" value="Unassembled WGS sequence"/>
</dbReference>
<dbReference type="EMBL" id="NUEQ01000096">
    <property type="protein sequence ID" value="PEJ27713.1"/>
    <property type="molecule type" value="Genomic_DNA"/>
</dbReference>
<reference evidence="1 4" key="2">
    <citation type="submission" date="2018-07" db="EMBL/GenBank/DDBJ databases">
        <title>The molecular basis for the intramolecular migration of carboxyl group in the catabolism of para-hydroxybenzoate via gentisate.</title>
        <authorList>
            <person name="Zhao H."/>
            <person name="Xu Y."/>
            <person name="Lin S."/>
            <person name="Spain J.C."/>
            <person name="Zhou N.-Y."/>
        </authorList>
    </citation>
    <scope>NUCLEOTIDE SEQUENCE [LARGE SCALE GENOMIC DNA]</scope>
    <source>
        <strain evidence="1 4">PHB-7a</strain>
    </source>
</reference>
<dbReference type="Proteomes" id="UP000260457">
    <property type="component" value="Chromosome"/>
</dbReference>
<organism evidence="2 3">
    <name type="scientific">Peribacillus butanolivorans</name>
    <dbReference type="NCBI Taxonomy" id="421767"/>
    <lineage>
        <taxon>Bacteria</taxon>
        <taxon>Bacillati</taxon>
        <taxon>Bacillota</taxon>
        <taxon>Bacilli</taxon>
        <taxon>Bacillales</taxon>
        <taxon>Bacillaceae</taxon>
        <taxon>Peribacillus</taxon>
    </lineage>
</organism>
<protein>
    <recommendedName>
        <fullName evidence="5">Lipoprotein</fullName>
    </recommendedName>
</protein>